<reference evidence="1 2" key="3">
    <citation type="journal article" date="2016" name="Sci. Rep.">
        <title>Genome-wide diversity and gene expression profiling of Babesia microti isolates identify polymorphic genes that mediate host-pathogen interactions.</title>
        <authorList>
            <person name="Silva J.C."/>
            <person name="Cornillot E."/>
            <person name="McCracken C."/>
            <person name="Usmani-Brown S."/>
            <person name="Dwivedi A."/>
            <person name="Ifeonu O.O."/>
            <person name="Crabtree J."/>
            <person name="Gotia H.T."/>
            <person name="Virji A.Z."/>
            <person name="Reynes C."/>
            <person name="Colinge J."/>
            <person name="Kumar V."/>
            <person name="Lawres L."/>
            <person name="Pazzi J.E."/>
            <person name="Pablo J.V."/>
            <person name="Hung C."/>
            <person name="Brancato J."/>
            <person name="Kumari P."/>
            <person name="Orvis J."/>
            <person name="Tretina K."/>
            <person name="Chibucos M."/>
            <person name="Ott S."/>
            <person name="Sadzewicz L."/>
            <person name="Sengamalay N."/>
            <person name="Shetty A.C."/>
            <person name="Su Q."/>
            <person name="Tallon L."/>
            <person name="Fraser C.M."/>
            <person name="Frutos R."/>
            <person name="Molina D.M."/>
            <person name="Krause P.J."/>
            <person name="Ben Mamoun C."/>
        </authorList>
    </citation>
    <scope>NUCLEOTIDE SEQUENCE [LARGE SCALE GENOMIC DNA]</scope>
    <source>
        <strain evidence="1 2">RI</strain>
    </source>
</reference>
<dbReference type="KEGG" id="bmic:BMR1_03g04302"/>
<keyword evidence="2" id="KW-1185">Reference proteome</keyword>
<dbReference type="OrthoDB" id="408698at2759"/>
<reference evidence="1 2" key="2">
    <citation type="journal article" date="2013" name="PLoS ONE">
        <title>Whole genome mapping and re-organization of the nuclear and mitochondrial genomes of Babesia microti isolates.</title>
        <authorList>
            <person name="Cornillot E."/>
            <person name="Dassouli A."/>
            <person name="Garg A."/>
            <person name="Pachikara N."/>
            <person name="Randazzo S."/>
            <person name="Depoix D."/>
            <person name="Carcy B."/>
            <person name="Delbecq S."/>
            <person name="Frutos R."/>
            <person name="Silva J.C."/>
            <person name="Sutton R."/>
            <person name="Krause P.J."/>
            <person name="Mamoun C.B."/>
        </authorList>
    </citation>
    <scope>NUCLEOTIDE SEQUENCE [LARGE SCALE GENOMIC DNA]</scope>
    <source>
        <strain evidence="1 2">RI</strain>
    </source>
</reference>
<dbReference type="RefSeq" id="XP_021338792.1">
    <property type="nucleotide sequence ID" value="XM_021482252.1"/>
</dbReference>
<name>A0A1R4ACC8_BABMR</name>
<dbReference type="Proteomes" id="UP000002899">
    <property type="component" value="Chromosome III"/>
</dbReference>
<dbReference type="AlphaFoldDB" id="A0A1R4ACC8"/>
<accession>A0A1R4ACC8</accession>
<dbReference type="GeneID" id="33043732"/>
<dbReference type="EMBL" id="LN871598">
    <property type="protein sequence ID" value="SJK86662.1"/>
    <property type="molecule type" value="Genomic_DNA"/>
</dbReference>
<reference evidence="1 2" key="1">
    <citation type="journal article" date="2012" name="Nucleic Acids Res.">
        <title>Sequencing of the smallest Apicomplexan genome from the human pathogen Babesia microti.</title>
        <authorList>
            <person name="Cornillot E."/>
            <person name="Hadj-Kaddour K."/>
            <person name="Dassouli A."/>
            <person name="Noel B."/>
            <person name="Ranwez V."/>
            <person name="Vacherie B."/>
            <person name="Augagneur Y."/>
            <person name="Bres V."/>
            <person name="Duclos A."/>
            <person name="Randazzo S."/>
            <person name="Carcy B."/>
            <person name="Debierre-Grockiego F."/>
            <person name="Delbecq S."/>
            <person name="Moubri-Menage K."/>
            <person name="Shams-Eldin H."/>
            <person name="Usmani-Brown S."/>
            <person name="Bringaud F."/>
            <person name="Wincker P."/>
            <person name="Vivares C.P."/>
            <person name="Schwarz R.T."/>
            <person name="Schetters T.P."/>
            <person name="Krause P.J."/>
            <person name="Gorenflot A."/>
            <person name="Berry V."/>
            <person name="Barbe V."/>
            <person name="Ben Mamoun C."/>
        </authorList>
    </citation>
    <scope>NUCLEOTIDE SEQUENCE [LARGE SCALE GENOMIC DNA]</scope>
    <source>
        <strain evidence="1 2">RI</strain>
    </source>
</reference>
<organism evidence="1 2">
    <name type="scientific">Babesia microti (strain RI)</name>
    <dbReference type="NCBI Taxonomy" id="1133968"/>
    <lineage>
        <taxon>Eukaryota</taxon>
        <taxon>Sar</taxon>
        <taxon>Alveolata</taxon>
        <taxon>Apicomplexa</taxon>
        <taxon>Aconoidasida</taxon>
        <taxon>Piroplasmida</taxon>
        <taxon>Babesiidae</taxon>
        <taxon>Babesia</taxon>
    </lineage>
</organism>
<protein>
    <submittedName>
        <fullName evidence="1">Ubiquitin fusion degradation protein 1</fullName>
    </submittedName>
</protein>
<dbReference type="VEuPathDB" id="PiroplasmaDB:BMR1_03g04302"/>
<gene>
    <name evidence="1" type="ORF">BMR1_03g04302</name>
</gene>
<sequence>MTSNCIEYKNQFYKCLAVSGRDVSKCEETQIALEQCSERFNENYCVKEMVNLLNCSRNPGSDVCAKEFITMRECNRPYGPHIIIEDDHYKLTPNAEKKYNVVGNVICPVNPPDRSYENIKGAIAKLKSSLGFSNFTENFTPQIKS</sequence>
<evidence type="ECO:0000313" key="2">
    <source>
        <dbReference type="Proteomes" id="UP000002899"/>
    </source>
</evidence>
<proteinExistence type="predicted"/>
<evidence type="ECO:0000313" key="1">
    <source>
        <dbReference type="EMBL" id="SJK86662.1"/>
    </source>
</evidence>